<organism evidence="11 12">
    <name type="scientific">Cladosporium halotolerans</name>
    <dbReference type="NCBI Taxonomy" id="1052096"/>
    <lineage>
        <taxon>Eukaryota</taxon>
        <taxon>Fungi</taxon>
        <taxon>Dikarya</taxon>
        <taxon>Ascomycota</taxon>
        <taxon>Pezizomycotina</taxon>
        <taxon>Dothideomycetes</taxon>
        <taxon>Dothideomycetidae</taxon>
        <taxon>Cladosporiales</taxon>
        <taxon>Cladosporiaceae</taxon>
        <taxon>Cladosporium</taxon>
    </lineage>
</organism>
<feature type="compositionally biased region" description="Polar residues" evidence="10">
    <location>
        <begin position="1"/>
        <end position="10"/>
    </location>
</feature>
<comment type="similarity">
    <text evidence="3">Belongs to the LOC1 family.</text>
</comment>
<dbReference type="PANTHER" id="PTHR28028">
    <property type="entry name" value="60S RIBOSOMAL SUBUNIT ASSEMBLY/EXPORT PROTEIN LOC1"/>
    <property type="match status" value="1"/>
</dbReference>
<feature type="region of interest" description="Disordered" evidence="10">
    <location>
        <begin position="1"/>
        <end position="105"/>
    </location>
</feature>
<evidence type="ECO:0000256" key="3">
    <source>
        <dbReference type="ARBA" id="ARBA00008132"/>
    </source>
</evidence>
<evidence type="ECO:0000256" key="4">
    <source>
        <dbReference type="ARBA" id="ARBA00011339"/>
    </source>
</evidence>
<feature type="compositionally biased region" description="Basic and acidic residues" evidence="10">
    <location>
        <begin position="54"/>
        <end position="64"/>
    </location>
</feature>
<dbReference type="GO" id="GO:0042273">
    <property type="term" value="P:ribosomal large subunit biogenesis"/>
    <property type="evidence" value="ECO:0007669"/>
    <property type="project" value="InterPro"/>
</dbReference>
<comment type="function">
    <text evidence="1">Required for efficient assembly and nuclear export of the 60S ribosomal subunit.</text>
</comment>
<dbReference type="GO" id="GO:0030687">
    <property type="term" value="C:preribosome, large subunit precursor"/>
    <property type="evidence" value="ECO:0007669"/>
    <property type="project" value="TreeGrafter"/>
</dbReference>
<reference evidence="11 12" key="1">
    <citation type="journal article" date="2020" name="Microbiol. Resour. Announc.">
        <title>Draft Genome Sequence of a Cladosporium Species Isolated from the Mesophotic Ascidian Didemnum maculosum.</title>
        <authorList>
            <person name="Gioti A."/>
            <person name="Siaperas R."/>
            <person name="Nikolaivits E."/>
            <person name="Le Goff G."/>
            <person name="Ouazzani J."/>
            <person name="Kotoulas G."/>
            <person name="Topakas E."/>
        </authorList>
    </citation>
    <scope>NUCLEOTIDE SEQUENCE [LARGE SCALE GENOMIC DNA]</scope>
    <source>
        <strain evidence="11 12">TM138-S3</strain>
    </source>
</reference>
<dbReference type="GO" id="GO:0003729">
    <property type="term" value="F:mRNA binding"/>
    <property type="evidence" value="ECO:0007669"/>
    <property type="project" value="InterPro"/>
</dbReference>
<dbReference type="GeneID" id="96010351"/>
<feature type="compositionally biased region" description="Basic residues" evidence="10">
    <location>
        <begin position="204"/>
        <end position="213"/>
    </location>
</feature>
<evidence type="ECO:0000313" key="12">
    <source>
        <dbReference type="Proteomes" id="UP000803884"/>
    </source>
</evidence>
<dbReference type="GO" id="GO:0051028">
    <property type="term" value="P:mRNA transport"/>
    <property type="evidence" value="ECO:0007669"/>
    <property type="project" value="UniProtKB-KW"/>
</dbReference>
<feature type="compositionally biased region" description="Low complexity" evidence="10">
    <location>
        <begin position="17"/>
        <end position="39"/>
    </location>
</feature>
<keyword evidence="8" id="KW-0175">Coiled coil</keyword>
<feature type="region of interest" description="Disordered" evidence="10">
    <location>
        <begin position="124"/>
        <end position="213"/>
    </location>
</feature>
<keyword evidence="7" id="KW-0509">mRNA transport</keyword>
<dbReference type="GO" id="GO:0008298">
    <property type="term" value="P:intracellular mRNA localization"/>
    <property type="evidence" value="ECO:0007669"/>
    <property type="project" value="TreeGrafter"/>
</dbReference>
<evidence type="ECO:0000256" key="8">
    <source>
        <dbReference type="ARBA" id="ARBA00023054"/>
    </source>
</evidence>
<dbReference type="EMBL" id="JAAQHG020000052">
    <property type="protein sequence ID" value="KAL1582355.1"/>
    <property type="molecule type" value="Genomic_DNA"/>
</dbReference>
<evidence type="ECO:0000256" key="1">
    <source>
        <dbReference type="ARBA" id="ARBA00001977"/>
    </source>
</evidence>
<evidence type="ECO:0000313" key="11">
    <source>
        <dbReference type="EMBL" id="KAL1582355.1"/>
    </source>
</evidence>
<keyword evidence="5" id="KW-0813">Transport</keyword>
<evidence type="ECO:0000256" key="7">
    <source>
        <dbReference type="ARBA" id="ARBA00022816"/>
    </source>
</evidence>
<dbReference type="PANTHER" id="PTHR28028:SF1">
    <property type="entry name" value="60S RIBOSOMAL SUBUNIT ASSEMBLY_EXPORT PROTEIN LOC1"/>
    <property type="match status" value="1"/>
</dbReference>
<gene>
    <name evidence="11" type="ORF">WHR41_08909</name>
</gene>
<evidence type="ECO:0000256" key="9">
    <source>
        <dbReference type="ARBA" id="ARBA00023242"/>
    </source>
</evidence>
<dbReference type="Proteomes" id="UP000803884">
    <property type="component" value="Unassembled WGS sequence"/>
</dbReference>
<accession>A0AB34KG62</accession>
<dbReference type="RefSeq" id="XP_069225462.1">
    <property type="nucleotide sequence ID" value="XM_069377513.1"/>
</dbReference>
<dbReference type="GO" id="GO:0005730">
    <property type="term" value="C:nucleolus"/>
    <property type="evidence" value="ECO:0007669"/>
    <property type="project" value="UniProtKB-SubCell"/>
</dbReference>
<keyword evidence="6" id="KW-0690">Ribosome biogenesis</keyword>
<keyword evidence="12" id="KW-1185">Reference proteome</keyword>
<evidence type="ECO:0000256" key="6">
    <source>
        <dbReference type="ARBA" id="ARBA00022517"/>
    </source>
</evidence>
<evidence type="ECO:0000256" key="5">
    <source>
        <dbReference type="ARBA" id="ARBA00022448"/>
    </source>
</evidence>
<proteinExistence type="inferred from homology"/>
<comment type="caution">
    <text evidence="11">The sequence shown here is derived from an EMBL/GenBank/DDBJ whole genome shotgun (WGS) entry which is preliminary data.</text>
</comment>
<feature type="compositionally biased region" description="Basic and acidic residues" evidence="10">
    <location>
        <begin position="124"/>
        <end position="175"/>
    </location>
</feature>
<name>A0AB34KG62_9PEZI</name>
<sequence>MAPAPTTKSNKAPMRTGKSGPSKSIGGSKAGPKASSAGVKKSKKPQGRVSGEQVKSKSADSRKDANKKKQKVYTAKELGIPELNGIRPEGVSKPPNMKKGKNFVDDNEGMNAIMAMVMAEKEGNIESKMQKARHLEQLREAKKAEAEKRAQSKKATFEDRKKGIKESERKKRSDGDSSAVESRKSMKNGYFAGFGDDAPPKDAKKSKKRVSFG</sequence>
<comment type="subcellular location">
    <subcellularLocation>
        <location evidence="2">Nucleus</location>
        <location evidence="2">Nucleolus</location>
    </subcellularLocation>
</comment>
<dbReference type="InterPro" id="IPR037650">
    <property type="entry name" value="Loc1"/>
</dbReference>
<comment type="subunit">
    <text evidence="4">Component of the 66S pre-ribosomal particle.</text>
</comment>
<keyword evidence="9" id="KW-0539">Nucleus</keyword>
<dbReference type="AlphaFoldDB" id="A0AB34KG62"/>
<evidence type="ECO:0000256" key="10">
    <source>
        <dbReference type="SAM" id="MobiDB-lite"/>
    </source>
</evidence>
<protein>
    <recommendedName>
        <fullName evidence="13">60S ribosomal subunit assembly/export protein LOC1</fullName>
    </recommendedName>
</protein>
<evidence type="ECO:0000256" key="2">
    <source>
        <dbReference type="ARBA" id="ARBA00004604"/>
    </source>
</evidence>
<evidence type="ECO:0008006" key="13">
    <source>
        <dbReference type="Google" id="ProtNLM"/>
    </source>
</evidence>